<proteinExistence type="predicted"/>
<dbReference type="KEGG" id="nfi:NFIA_112340"/>
<dbReference type="OrthoDB" id="4495508at2759"/>
<dbReference type="GeneID" id="4589360"/>
<dbReference type="AlphaFoldDB" id="A1D8J9"/>
<dbReference type="EMBL" id="DS027692">
    <property type="protein sequence ID" value="EAW20710.1"/>
    <property type="molecule type" value="Genomic_DNA"/>
</dbReference>
<protein>
    <submittedName>
        <fullName evidence="1">Uncharacterized protein</fullName>
    </submittedName>
</protein>
<evidence type="ECO:0000313" key="1">
    <source>
        <dbReference type="EMBL" id="EAW20710.1"/>
    </source>
</evidence>
<dbReference type="eggNOG" id="ENOG502RPAD">
    <property type="taxonomic scope" value="Eukaryota"/>
</dbReference>
<dbReference type="VEuPathDB" id="FungiDB:NFIA_112340"/>
<dbReference type="HOGENOM" id="CLU_1454071_0_0_1"/>
<gene>
    <name evidence="1" type="ORF">NFIA_112340</name>
</gene>
<dbReference type="RefSeq" id="XP_001262607.1">
    <property type="nucleotide sequence ID" value="XM_001262606.1"/>
</dbReference>
<organism evidence="1 2">
    <name type="scientific">Neosartorya fischeri (strain ATCC 1020 / DSM 3700 / CBS 544.65 / FGSC A1164 / JCM 1740 / NRRL 181 / WB 181)</name>
    <name type="common">Aspergillus fischerianus</name>
    <dbReference type="NCBI Taxonomy" id="331117"/>
    <lineage>
        <taxon>Eukaryota</taxon>
        <taxon>Fungi</taxon>
        <taxon>Dikarya</taxon>
        <taxon>Ascomycota</taxon>
        <taxon>Pezizomycotina</taxon>
        <taxon>Eurotiomycetes</taxon>
        <taxon>Eurotiomycetidae</taxon>
        <taxon>Eurotiales</taxon>
        <taxon>Aspergillaceae</taxon>
        <taxon>Aspergillus</taxon>
        <taxon>Aspergillus subgen. Fumigati</taxon>
    </lineage>
</organism>
<dbReference type="OMA" id="YSYAKAR"/>
<accession>A1D8J9</accession>
<dbReference type="Proteomes" id="UP000006702">
    <property type="component" value="Unassembled WGS sequence"/>
</dbReference>
<sequence>MAWCRALLPCKSRWQKLLGRNSTNKDEQNEDDRAPSIDRTPIFEEMTITAKYINGEKITEHIVVKTKRIDDRGHTCICNCDSNSIAETRHSGLSSISLSDQSTIVKDAKALEEPKLFAVHPPYVDDSTGERMVRLYYELSVSLDDLEIRGLESRIPESDDDLIEALCRYRGKDFWVYVPYSYAKARMVLMVALNARFKKKRIADPESFAAFTDHPHQE</sequence>
<reference evidence="2" key="1">
    <citation type="journal article" date="2008" name="PLoS Genet.">
        <title>Genomic islands in the pathogenic filamentous fungus Aspergillus fumigatus.</title>
        <authorList>
            <person name="Fedorova N.D."/>
            <person name="Khaldi N."/>
            <person name="Joardar V.S."/>
            <person name="Maiti R."/>
            <person name="Amedeo P."/>
            <person name="Anderson M.J."/>
            <person name="Crabtree J."/>
            <person name="Silva J.C."/>
            <person name="Badger J.H."/>
            <person name="Albarraq A."/>
            <person name="Angiuoli S."/>
            <person name="Bussey H."/>
            <person name="Bowyer P."/>
            <person name="Cotty P.J."/>
            <person name="Dyer P.S."/>
            <person name="Egan A."/>
            <person name="Galens K."/>
            <person name="Fraser-Liggett C.M."/>
            <person name="Haas B.J."/>
            <person name="Inman J.M."/>
            <person name="Kent R."/>
            <person name="Lemieux S."/>
            <person name="Malavazi I."/>
            <person name="Orvis J."/>
            <person name="Roemer T."/>
            <person name="Ronning C.M."/>
            <person name="Sundaram J.P."/>
            <person name="Sutton G."/>
            <person name="Turner G."/>
            <person name="Venter J.C."/>
            <person name="White O.R."/>
            <person name="Whitty B.R."/>
            <person name="Youngman P."/>
            <person name="Wolfe K.H."/>
            <person name="Goldman G.H."/>
            <person name="Wortman J.R."/>
            <person name="Jiang B."/>
            <person name="Denning D.W."/>
            <person name="Nierman W.C."/>
        </authorList>
    </citation>
    <scope>NUCLEOTIDE SEQUENCE [LARGE SCALE GENOMIC DNA]</scope>
    <source>
        <strain evidence="2">ATCC 1020 / DSM 3700 / CBS 544.65 / FGSC A1164 / JCM 1740 / NRRL 181 / WB 181</strain>
    </source>
</reference>
<name>A1D8J9_NEOFI</name>
<evidence type="ECO:0000313" key="2">
    <source>
        <dbReference type="Proteomes" id="UP000006702"/>
    </source>
</evidence>
<keyword evidence="2" id="KW-1185">Reference proteome</keyword>